<keyword evidence="5 6" id="KW-0804">Transcription</keyword>
<name>A0ABV4DFP7_9FIRM</name>
<dbReference type="Pfam" id="PF01029">
    <property type="entry name" value="NusB"/>
    <property type="match status" value="1"/>
</dbReference>
<evidence type="ECO:0000256" key="6">
    <source>
        <dbReference type="HAMAP-Rule" id="MF_00073"/>
    </source>
</evidence>
<keyword evidence="4 6" id="KW-0805">Transcription regulation</keyword>
<evidence type="ECO:0000256" key="5">
    <source>
        <dbReference type="ARBA" id="ARBA00023163"/>
    </source>
</evidence>
<dbReference type="InterPro" id="IPR011605">
    <property type="entry name" value="NusB_fam"/>
</dbReference>
<evidence type="ECO:0000256" key="4">
    <source>
        <dbReference type="ARBA" id="ARBA00023015"/>
    </source>
</evidence>
<keyword evidence="2 6" id="KW-0889">Transcription antitermination</keyword>
<accession>A0ABV4DFP7</accession>
<proteinExistence type="inferred from homology"/>
<dbReference type="EMBL" id="JBCLTR010000005">
    <property type="protein sequence ID" value="MEY8633096.1"/>
    <property type="molecule type" value="Genomic_DNA"/>
</dbReference>
<dbReference type="Proteomes" id="UP001565219">
    <property type="component" value="Unassembled WGS sequence"/>
</dbReference>
<evidence type="ECO:0000313" key="9">
    <source>
        <dbReference type="Proteomes" id="UP001565219"/>
    </source>
</evidence>
<evidence type="ECO:0000313" key="8">
    <source>
        <dbReference type="EMBL" id="MEY8633096.1"/>
    </source>
</evidence>
<comment type="function">
    <text evidence="6">Involved in transcription antitermination. Required for transcription of ribosomal RNA (rRNA) genes. Binds specifically to the boxA antiterminator sequence of the ribosomal RNA (rrn) operons.</text>
</comment>
<dbReference type="PANTHER" id="PTHR11078:SF3">
    <property type="entry name" value="ANTITERMINATION NUSB DOMAIN-CONTAINING PROTEIN"/>
    <property type="match status" value="1"/>
</dbReference>
<protein>
    <recommendedName>
        <fullName evidence="6">Transcription antitermination protein NusB</fullName>
    </recommendedName>
    <alternativeName>
        <fullName evidence="6">Antitermination factor NusB</fullName>
    </alternativeName>
</protein>
<dbReference type="InterPro" id="IPR006027">
    <property type="entry name" value="NusB_RsmB_TIM44"/>
</dbReference>
<keyword evidence="3 6" id="KW-0694">RNA-binding</keyword>
<dbReference type="SUPFAM" id="SSF48013">
    <property type="entry name" value="NusB-like"/>
    <property type="match status" value="1"/>
</dbReference>
<dbReference type="HAMAP" id="MF_00073">
    <property type="entry name" value="NusB"/>
    <property type="match status" value="1"/>
</dbReference>
<gene>
    <name evidence="6 8" type="primary">nusB</name>
    <name evidence="8" type="ORF">AALG99_06080</name>
</gene>
<dbReference type="InterPro" id="IPR035926">
    <property type="entry name" value="NusB-like_sf"/>
</dbReference>
<reference evidence="8 9" key="1">
    <citation type="submission" date="2024-03" db="EMBL/GenBank/DDBJ databases">
        <title>Mouse gut bacterial collection (mGBC) of GemPharmatech.</title>
        <authorList>
            <person name="He Y."/>
            <person name="Dong L."/>
            <person name="Wu D."/>
            <person name="Gao X."/>
            <person name="Lin Z."/>
        </authorList>
    </citation>
    <scope>NUCLEOTIDE SEQUENCE [LARGE SCALE GENOMIC DNA]</scope>
    <source>
        <strain evidence="8 9">32-10</strain>
    </source>
</reference>
<dbReference type="PANTHER" id="PTHR11078">
    <property type="entry name" value="N UTILIZATION SUBSTANCE PROTEIN B-RELATED"/>
    <property type="match status" value="1"/>
</dbReference>
<keyword evidence="9" id="KW-1185">Reference proteome</keyword>
<comment type="caution">
    <text evidence="8">The sequence shown here is derived from an EMBL/GenBank/DDBJ whole genome shotgun (WGS) entry which is preliminary data.</text>
</comment>
<sequence>MMTRSKLREQMFRLCFSIDFHTSEEFEAQADLYFANNDFFRNKEKDYIKTRTLDMLSRLEEIDQRINENSKGWDIRRLGKAELTILRIAVYEIMFDEDIPDKVAINEAVELSKTYCNEKAASFINGVLGKIG</sequence>
<organism evidence="8 9">
    <name type="scientific">Anaerostipes hominis</name>
    <name type="common">ex Lee et al. 2021</name>
    <dbReference type="NCBI Taxonomy" id="2025494"/>
    <lineage>
        <taxon>Bacteria</taxon>
        <taxon>Bacillati</taxon>
        <taxon>Bacillota</taxon>
        <taxon>Clostridia</taxon>
        <taxon>Lachnospirales</taxon>
        <taxon>Lachnospiraceae</taxon>
        <taxon>Anaerostipes</taxon>
    </lineage>
</organism>
<evidence type="ECO:0000256" key="1">
    <source>
        <dbReference type="ARBA" id="ARBA00005952"/>
    </source>
</evidence>
<evidence type="ECO:0000256" key="2">
    <source>
        <dbReference type="ARBA" id="ARBA00022814"/>
    </source>
</evidence>
<evidence type="ECO:0000259" key="7">
    <source>
        <dbReference type="Pfam" id="PF01029"/>
    </source>
</evidence>
<dbReference type="RefSeq" id="WP_235824549.1">
    <property type="nucleotide sequence ID" value="NZ_BAABXW010000001.1"/>
</dbReference>
<evidence type="ECO:0000256" key="3">
    <source>
        <dbReference type="ARBA" id="ARBA00022884"/>
    </source>
</evidence>
<feature type="domain" description="NusB/RsmB/TIM44" evidence="7">
    <location>
        <begin position="6"/>
        <end position="131"/>
    </location>
</feature>
<comment type="similarity">
    <text evidence="1 6">Belongs to the NusB family.</text>
</comment>
<dbReference type="NCBIfam" id="TIGR01951">
    <property type="entry name" value="nusB"/>
    <property type="match status" value="1"/>
</dbReference>
<dbReference type="Gene3D" id="1.10.940.10">
    <property type="entry name" value="NusB-like"/>
    <property type="match status" value="1"/>
</dbReference>